<evidence type="ECO:0000256" key="3">
    <source>
        <dbReference type="ARBA" id="ARBA00023237"/>
    </source>
</evidence>
<dbReference type="PANTHER" id="PTHR30329:SF21">
    <property type="entry name" value="LIPOPROTEIN YIAD-RELATED"/>
    <property type="match status" value="1"/>
</dbReference>
<dbReference type="InterPro" id="IPR006664">
    <property type="entry name" value="OMP_bac"/>
</dbReference>
<dbReference type="CDD" id="cd07185">
    <property type="entry name" value="OmpA_C-like"/>
    <property type="match status" value="1"/>
</dbReference>
<name>A0A6L5JWU2_RHOTE</name>
<dbReference type="EMBL" id="WIXJ01000002">
    <property type="protein sequence ID" value="MQY51272.1"/>
    <property type="molecule type" value="Genomic_DNA"/>
</dbReference>
<accession>A0A6L5JWU2</accession>
<feature type="signal peptide" evidence="5">
    <location>
        <begin position="1"/>
        <end position="23"/>
    </location>
</feature>
<dbReference type="GO" id="GO:0009279">
    <property type="term" value="C:cell outer membrane"/>
    <property type="evidence" value="ECO:0007669"/>
    <property type="project" value="UniProtKB-SubCell"/>
</dbReference>
<dbReference type="PANTHER" id="PTHR30329">
    <property type="entry name" value="STATOR ELEMENT OF FLAGELLAR MOTOR COMPLEX"/>
    <property type="match status" value="1"/>
</dbReference>
<dbReference type="PROSITE" id="PS51123">
    <property type="entry name" value="OMPA_2"/>
    <property type="match status" value="1"/>
</dbReference>
<dbReference type="Pfam" id="PF00691">
    <property type="entry name" value="OmpA"/>
    <property type="match status" value="1"/>
</dbReference>
<reference evidence="7 8" key="1">
    <citation type="submission" date="2019-10" db="EMBL/GenBank/DDBJ databases">
        <title>Whole-genome sequence of the purple nonsulfur photosynthetic bacterium Rhodocyclus tenuis.</title>
        <authorList>
            <person name="Kyndt J.A."/>
            <person name="Meyer T.E."/>
        </authorList>
    </citation>
    <scope>NUCLEOTIDE SEQUENCE [LARGE SCALE GENOMIC DNA]</scope>
    <source>
        <strain evidence="7 8">DSM 110</strain>
    </source>
</reference>
<evidence type="ECO:0000259" key="6">
    <source>
        <dbReference type="PROSITE" id="PS51123"/>
    </source>
</evidence>
<dbReference type="Proteomes" id="UP000480275">
    <property type="component" value="Unassembled WGS sequence"/>
</dbReference>
<sequence length="222" mass="23349">MKRTLGTAVLVALGAGVTGEALADSVADRPYVSDARNDVARSGFGLCWHTGYWTPAAAAADAAGCACDRDLLSKETCEAPAAKPAPLPAAVRNCDFTVSLRADQVFEFNTSALRSTAAAALDRDVVSRLATCAEVKFVGVTGHSDRLGDPSYNQKLSERRADVVKAYLVRKGVREDVIDTMGAGKTQPVPGVSCPDGLSRQKMIACLAPNRRAVIEVRGPAK</sequence>
<dbReference type="InterPro" id="IPR050330">
    <property type="entry name" value="Bact_OuterMem_StrucFunc"/>
</dbReference>
<feature type="domain" description="OmpA-like" evidence="6">
    <location>
        <begin position="93"/>
        <end position="221"/>
    </location>
</feature>
<comment type="caution">
    <text evidence="7">The sequence shown here is derived from an EMBL/GenBank/DDBJ whole genome shotgun (WGS) entry which is preliminary data.</text>
</comment>
<keyword evidence="3" id="KW-0998">Cell outer membrane</keyword>
<proteinExistence type="predicted"/>
<dbReference type="PRINTS" id="PR01021">
    <property type="entry name" value="OMPADOMAIN"/>
</dbReference>
<evidence type="ECO:0000256" key="2">
    <source>
        <dbReference type="ARBA" id="ARBA00023136"/>
    </source>
</evidence>
<evidence type="ECO:0000256" key="4">
    <source>
        <dbReference type="PROSITE-ProRule" id="PRU00473"/>
    </source>
</evidence>
<dbReference type="SUPFAM" id="SSF103088">
    <property type="entry name" value="OmpA-like"/>
    <property type="match status" value="1"/>
</dbReference>
<protein>
    <submittedName>
        <fullName evidence="7">OmpA family protein</fullName>
    </submittedName>
</protein>
<dbReference type="OrthoDB" id="1149075at2"/>
<feature type="chain" id="PRO_5026853395" evidence="5">
    <location>
        <begin position="24"/>
        <end position="222"/>
    </location>
</feature>
<keyword evidence="5" id="KW-0732">Signal</keyword>
<dbReference type="InterPro" id="IPR036737">
    <property type="entry name" value="OmpA-like_sf"/>
</dbReference>
<dbReference type="AlphaFoldDB" id="A0A6L5JWU2"/>
<evidence type="ECO:0000313" key="7">
    <source>
        <dbReference type="EMBL" id="MQY51272.1"/>
    </source>
</evidence>
<keyword evidence="2 4" id="KW-0472">Membrane</keyword>
<evidence type="ECO:0000256" key="1">
    <source>
        <dbReference type="ARBA" id="ARBA00004442"/>
    </source>
</evidence>
<dbReference type="InterPro" id="IPR006665">
    <property type="entry name" value="OmpA-like"/>
</dbReference>
<gene>
    <name evidence="7" type="ORF">GHK24_05720</name>
</gene>
<evidence type="ECO:0000313" key="8">
    <source>
        <dbReference type="Proteomes" id="UP000480275"/>
    </source>
</evidence>
<evidence type="ECO:0000256" key="5">
    <source>
        <dbReference type="SAM" id="SignalP"/>
    </source>
</evidence>
<dbReference type="Gene3D" id="3.30.1330.60">
    <property type="entry name" value="OmpA-like domain"/>
    <property type="match status" value="1"/>
</dbReference>
<comment type="subcellular location">
    <subcellularLocation>
        <location evidence="1">Cell outer membrane</location>
    </subcellularLocation>
</comment>
<organism evidence="7 8">
    <name type="scientific">Rhodocyclus tenuis</name>
    <name type="common">Rhodospirillum tenue</name>
    <dbReference type="NCBI Taxonomy" id="1066"/>
    <lineage>
        <taxon>Bacteria</taxon>
        <taxon>Pseudomonadati</taxon>
        <taxon>Pseudomonadota</taxon>
        <taxon>Betaproteobacteria</taxon>
        <taxon>Rhodocyclales</taxon>
        <taxon>Rhodocyclaceae</taxon>
        <taxon>Rhodocyclus</taxon>
    </lineage>
</organism>